<dbReference type="RefSeq" id="WP_184403679.1">
    <property type="nucleotide sequence ID" value="NZ_JACHHJ010000002.1"/>
</dbReference>
<dbReference type="EMBL" id="JACHHJ010000002">
    <property type="protein sequence ID" value="MBB6449708.1"/>
    <property type="molecule type" value="Genomic_DNA"/>
</dbReference>
<comment type="caution">
    <text evidence="1">The sequence shown here is derived from an EMBL/GenBank/DDBJ whole genome shotgun (WGS) entry which is preliminary data.</text>
</comment>
<gene>
    <name evidence="1" type="ORF">HNR44_001686</name>
</gene>
<dbReference type="AlphaFoldDB" id="A0A841Q1G4"/>
<dbReference type="Proteomes" id="UP000568839">
    <property type="component" value="Unassembled WGS sequence"/>
</dbReference>
<accession>A0A841Q1G4</accession>
<name>A0A841Q1G4_9BACL</name>
<reference evidence="1 2" key="1">
    <citation type="submission" date="2020-08" db="EMBL/GenBank/DDBJ databases">
        <title>Genomic Encyclopedia of Type Strains, Phase IV (KMG-IV): sequencing the most valuable type-strain genomes for metagenomic binning, comparative biology and taxonomic classification.</title>
        <authorList>
            <person name="Goeker M."/>
        </authorList>
    </citation>
    <scope>NUCLEOTIDE SEQUENCE [LARGE SCALE GENOMIC DNA]</scope>
    <source>
        <strain evidence="1 2">DSM 21769</strain>
    </source>
</reference>
<organism evidence="1 2">
    <name type="scientific">Geomicrobium halophilum</name>
    <dbReference type="NCBI Taxonomy" id="549000"/>
    <lineage>
        <taxon>Bacteria</taxon>
        <taxon>Bacillati</taxon>
        <taxon>Bacillota</taxon>
        <taxon>Bacilli</taxon>
        <taxon>Bacillales</taxon>
        <taxon>Geomicrobium</taxon>
    </lineage>
</organism>
<sequence length="67" mass="8136">MDKNALIIEVLEDMEPRIQRGLNATNPQEREDLRQDMNTRLIKATYEMEVISFWTFKGWLEEKQKYM</sequence>
<proteinExistence type="predicted"/>
<evidence type="ECO:0000313" key="2">
    <source>
        <dbReference type="Proteomes" id="UP000568839"/>
    </source>
</evidence>
<evidence type="ECO:0000313" key="1">
    <source>
        <dbReference type="EMBL" id="MBB6449708.1"/>
    </source>
</evidence>
<protein>
    <submittedName>
        <fullName evidence="1">Uncharacterized protein</fullName>
    </submittedName>
</protein>
<keyword evidence="2" id="KW-1185">Reference proteome</keyword>